<proteinExistence type="predicted"/>
<dbReference type="EMBL" id="MN740593">
    <property type="protein sequence ID" value="QHS77738.1"/>
    <property type="molecule type" value="Genomic_DNA"/>
</dbReference>
<protein>
    <submittedName>
        <fullName evidence="1">Uncharacterized protein</fullName>
    </submittedName>
</protein>
<sequence>MLGHVLPTNLELNDKKIEEMCFFTKKYLEDIRRDEDMIDVNKNIDFCPFINGCNNISKIPY</sequence>
<name>A0A6C0ADE6_9ZZZZ</name>
<reference evidence="1" key="1">
    <citation type="journal article" date="2020" name="Nature">
        <title>Giant virus diversity and host interactions through global metagenomics.</title>
        <authorList>
            <person name="Schulz F."/>
            <person name="Roux S."/>
            <person name="Paez-Espino D."/>
            <person name="Jungbluth S."/>
            <person name="Walsh D.A."/>
            <person name="Denef V.J."/>
            <person name="McMahon K.D."/>
            <person name="Konstantinidis K.T."/>
            <person name="Eloe-Fadrosh E.A."/>
            <person name="Kyrpides N.C."/>
            <person name="Woyke T."/>
        </authorList>
    </citation>
    <scope>NUCLEOTIDE SEQUENCE</scope>
    <source>
        <strain evidence="1">GVMAG-S-1021933-23</strain>
    </source>
</reference>
<organism evidence="1">
    <name type="scientific">viral metagenome</name>
    <dbReference type="NCBI Taxonomy" id="1070528"/>
    <lineage>
        <taxon>unclassified sequences</taxon>
        <taxon>metagenomes</taxon>
        <taxon>organismal metagenomes</taxon>
    </lineage>
</organism>
<evidence type="ECO:0000313" key="1">
    <source>
        <dbReference type="EMBL" id="QHS77738.1"/>
    </source>
</evidence>
<accession>A0A6C0ADE6</accession>
<dbReference type="AlphaFoldDB" id="A0A6C0ADE6"/>